<protein>
    <recommendedName>
        <fullName evidence="1">Flagella basal body P-ring formation protein FlgA SAF domain-containing protein</fullName>
    </recommendedName>
</protein>
<dbReference type="Gene3D" id="2.30.30.760">
    <property type="match status" value="1"/>
</dbReference>
<dbReference type="InterPro" id="IPR039246">
    <property type="entry name" value="Flagellar_FlgA"/>
</dbReference>
<gene>
    <name evidence="2" type="ORF">SCARUB_04423</name>
</gene>
<dbReference type="EMBL" id="MAYW01000220">
    <property type="protein sequence ID" value="ODS30471.1"/>
    <property type="molecule type" value="Genomic_DNA"/>
</dbReference>
<dbReference type="PANTHER" id="PTHR36307">
    <property type="entry name" value="FLAGELLA BASAL BODY P-RING FORMATION PROTEIN FLGA"/>
    <property type="match status" value="1"/>
</dbReference>
<dbReference type="Proteomes" id="UP000094056">
    <property type="component" value="Unassembled WGS sequence"/>
</dbReference>
<evidence type="ECO:0000313" key="2">
    <source>
        <dbReference type="EMBL" id="ODS30471.1"/>
    </source>
</evidence>
<dbReference type="AlphaFoldDB" id="A0A1E3X4C4"/>
<comment type="caution">
    <text evidence="2">The sequence shown here is derived from an EMBL/GenBank/DDBJ whole genome shotgun (WGS) entry which is preliminary data.</text>
</comment>
<name>A0A1E3X4C4_9BACT</name>
<evidence type="ECO:0000259" key="1">
    <source>
        <dbReference type="Pfam" id="PF13144"/>
    </source>
</evidence>
<accession>A0A1E3X4C4</accession>
<evidence type="ECO:0000313" key="3">
    <source>
        <dbReference type="Proteomes" id="UP000094056"/>
    </source>
</evidence>
<sequence>MKARISLILVLSTFILIPDILAGLPVPLARQTGKIEVNLMDKVILEEKTITFRDISTVTGDDVKLVNKINDIEIGRTPWPNNVRRINKDFMKMRLNASNVNVSDVNFTNANSVAVSVESTKITGLEISQKAKEYLLSVLPVTDRETTVELVRLPGDQWIPSRRDKINFDVSLVDTSKDRGNIELIVSASSNGMRYFKIPVSFKVRVFEYVAITKRKIARNQQLTKENVFMARRETTKIRGLAFSSRDNLTGKTAAVSILPYTILTEDMVETPPTIKRGSVIKLFIKSRGFRIVTKGLAQQTGYTGEVIKVKNLDSKKVLYGKIVDSERVQITF</sequence>
<dbReference type="Pfam" id="PF13144">
    <property type="entry name" value="ChapFlgA"/>
    <property type="match status" value="1"/>
</dbReference>
<dbReference type="NCBIfam" id="TIGR03170">
    <property type="entry name" value="flgA_cterm"/>
    <property type="match status" value="1"/>
</dbReference>
<feature type="domain" description="Flagella basal body P-ring formation protein FlgA SAF" evidence="1">
    <location>
        <begin position="210"/>
        <end position="331"/>
    </location>
</feature>
<organism evidence="2 3">
    <name type="scientific">Candidatus Scalindua rubra</name>
    <dbReference type="NCBI Taxonomy" id="1872076"/>
    <lineage>
        <taxon>Bacteria</taxon>
        <taxon>Pseudomonadati</taxon>
        <taxon>Planctomycetota</taxon>
        <taxon>Candidatus Brocadiia</taxon>
        <taxon>Candidatus Brocadiales</taxon>
        <taxon>Candidatus Scalinduaceae</taxon>
        <taxon>Candidatus Scalindua</taxon>
    </lineage>
</organism>
<dbReference type="Gene3D" id="3.90.1210.10">
    <property type="entry name" value="Antifreeze-like/N-acetylneuraminic acid synthase C-terminal domain"/>
    <property type="match status" value="1"/>
</dbReference>
<dbReference type="CDD" id="cd11614">
    <property type="entry name" value="SAF_CpaB_FlgA_like"/>
    <property type="match status" value="1"/>
</dbReference>
<dbReference type="PANTHER" id="PTHR36307:SF1">
    <property type="entry name" value="FLAGELLA BASAL BODY P-RING FORMATION PROTEIN FLGA"/>
    <property type="match status" value="1"/>
</dbReference>
<proteinExistence type="predicted"/>
<reference evidence="2 3" key="1">
    <citation type="submission" date="2016-07" db="EMBL/GenBank/DDBJ databases">
        <title>Draft genome of Scalindua rubra, obtained from a brine-seawater interface in the Red Sea, sheds light on salt adaptation in anammox bacteria.</title>
        <authorList>
            <person name="Speth D.R."/>
            <person name="Lagkouvardos I."/>
            <person name="Wang Y."/>
            <person name="Qian P.-Y."/>
            <person name="Dutilh B.E."/>
            <person name="Jetten M.S."/>
        </authorList>
    </citation>
    <scope>NUCLEOTIDE SEQUENCE [LARGE SCALE GENOMIC DNA]</scope>
    <source>
        <strain evidence="2">BSI-1</strain>
    </source>
</reference>
<dbReference type="GO" id="GO:0044780">
    <property type="term" value="P:bacterial-type flagellum assembly"/>
    <property type="evidence" value="ECO:0007669"/>
    <property type="project" value="InterPro"/>
</dbReference>
<dbReference type="InterPro" id="IPR017585">
    <property type="entry name" value="SAF_FlgA"/>
</dbReference>